<feature type="transmembrane region" description="Helical" evidence="1">
    <location>
        <begin position="999"/>
        <end position="1022"/>
    </location>
</feature>
<comment type="caution">
    <text evidence="2">The sequence shown here is derived from an EMBL/GenBank/DDBJ whole genome shotgun (WGS) entry which is preliminary data.</text>
</comment>
<dbReference type="InterPro" id="IPR027463">
    <property type="entry name" value="AcrB_DN_DC_subdom"/>
</dbReference>
<reference evidence="2" key="1">
    <citation type="journal article" date="2014" name="Int. J. Syst. Evol. Microbiol.">
        <title>Complete genome of a new Firmicutes species belonging to the dominant human colonic microbiota ('Ruminococcus bicirculans') reveals two chromosomes and a selective capacity to utilize plant glucans.</title>
        <authorList>
            <consortium name="NISC Comparative Sequencing Program"/>
            <person name="Wegmann U."/>
            <person name="Louis P."/>
            <person name="Goesmann A."/>
            <person name="Henrissat B."/>
            <person name="Duncan S.H."/>
            <person name="Flint H.J."/>
        </authorList>
    </citation>
    <scope>NUCLEOTIDE SEQUENCE</scope>
    <source>
        <strain evidence="2">CECT 9128</strain>
    </source>
</reference>
<feature type="transmembrane region" description="Helical" evidence="1">
    <location>
        <begin position="20"/>
        <end position="38"/>
    </location>
</feature>
<proteinExistence type="predicted"/>
<dbReference type="EMBL" id="JBHSAS010000006">
    <property type="protein sequence ID" value="MFC4028106.1"/>
    <property type="molecule type" value="Genomic_DNA"/>
</dbReference>
<feature type="transmembrane region" description="Helical" evidence="1">
    <location>
        <begin position="921"/>
        <end position="942"/>
    </location>
</feature>
<dbReference type="PRINTS" id="PR00702">
    <property type="entry name" value="ACRIFLAVINRP"/>
</dbReference>
<keyword evidence="4" id="KW-1185">Reference proteome</keyword>
<dbReference type="Gene3D" id="3.30.70.1440">
    <property type="entry name" value="Multidrug efflux transporter AcrB pore domain"/>
    <property type="match status" value="1"/>
</dbReference>
<feature type="transmembrane region" description="Helical" evidence="1">
    <location>
        <begin position="343"/>
        <end position="362"/>
    </location>
</feature>
<dbReference type="SUPFAM" id="SSF82866">
    <property type="entry name" value="Multidrug efflux transporter AcrB transmembrane domain"/>
    <property type="match status" value="2"/>
</dbReference>
<dbReference type="Pfam" id="PF00873">
    <property type="entry name" value="ACR_tran"/>
    <property type="match status" value="1"/>
</dbReference>
<accession>A0ABV8HA14</accession>
<dbReference type="PANTHER" id="PTHR32063">
    <property type="match status" value="1"/>
</dbReference>
<feature type="transmembrane region" description="Helical" evidence="1">
    <location>
        <begin position="895"/>
        <end position="915"/>
    </location>
</feature>
<feature type="transmembrane region" description="Helical" evidence="1">
    <location>
        <begin position="436"/>
        <end position="462"/>
    </location>
</feature>
<reference evidence="4" key="2">
    <citation type="journal article" date="2019" name="Int. J. Syst. Evol. Microbiol.">
        <title>The Global Catalogue of Microorganisms (GCM) 10K type strain sequencing project: providing services to taxonomists for standard genome sequencing and annotation.</title>
        <authorList>
            <consortium name="The Broad Institute Genomics Platform"/>
            <consortium name="The Broad Institute Genome Sequencing Center for Infectious Disease"/>
            <person name="Wu L."/>
            <person name="Ma J."/>
        </authorList>
    </citation>
    <scope>NUCLEOTIDE SEQUENCE [LARGE SCALE GENOMIC DNA]</scope>
    <source>
        <strain evidence="4">CECT 9128</strain>
    </source>
</reference>
<feature type="transmembrane region" description="Helical" evidence="1">
    <location>
        <begin position="866"/>
        <end position="888"/>
    </location>
</feature>
<dbReference type="RefSeq" id="WP_290231270.1">
    <property type="nucleotide sequence ID" value="NZ_JAUFPZ010000002.1"/>
</dbReference>
<dbReference type="InterPro" id="IPR001036">
    <property type="entry name" value="Acrflvin-R"/>
</dbReference>
<dbReference type="Gene3D" id="3.30.70.1320">
    <property type="entry name" value="Multidrug efflux transporter AcrB pore domain like"/>
    <property type="match status" value="1"/>
</dbReference>
<evidence type="ECO:0000256" key="1">
    <source>
        <dbReference type="SAM" id="Phobius"/>
    </source>
</evidence>
<protein>
    <submittedName>
        <fullName evidence="2">Efflux RND transporter permease subunit</fullName>
    </submittedName>
</protein>
<feature type="transmembrane region" description="Helical" evidence="1">
    <location>
        <begin position="395"/>
        <end position="415"/>
    </location>
</feature>
<evidence type="ECO:0000313" key="3">
    <source>
        <dbReference type="EMBL" id="MFC4028745.1"/>
    </source>
</evidence>
<gene>
    <name evidence="2" type="ORF">ACFOS1_11865</name>
    <name evidence="3" type="ORF">ACFOS1_15100</name>
</gene>
<dbReference type="PANTHER" id="PTHR32063:SF18">
    <property type="entry name" value="CATION EFFLUX SYSTEM PROTEIN"/>
    <property type="match status" value="1"/>
</dbReference>
<evidence type="ECO:0000313" key="4">
    <source>
        <dbReference type="Proteomes" id="UP001595793"/>
    </source>
</evidence>
<keyword evidence="1" id="KW-0472">Membrane</keyword>
<dbReference type="Proteomes" id="UP001595793">
    <property type="component" value="Unassembled WGS sequence"/>
</dbReference>
<feature type="transmembrane region" description="Helical" evidence="1">
    <location>
        <begin position="971"/>
        <end position="987"/>
    </location>
</feature>
<dbReference type="EMBL" id="JBHSAS010000011">
    <property type="protein sequence ID" value="MFC4028745.1"/>
    <property type="molecule type" value="Genomic_DNA"/>
</dbReference>
<reference evidence="2" key="3">
    <citation type="submission" date="2024-09" db="EMBL/GenBank/DDBJ databases">
        <authorList>
            <person name="Sun Q."/>
            <person name="Mori K."/>
        </authorList>
    </citation>
    <scope>NUCLEOTIDE SEQUENCE</scope>
    <source>
        <strain evidence="2">CECT 9128</strain>
    </source>
</reference>
<feature type="transmembrane region" description="Helical" evidence="1">
    <location>
        <begin position="474"/>
        <end position="498"/>
    </location>
</feature>
<feature type="transmembrane region" description="Helical" evidence="1">
    <location>
        <begin position="538"/>
        <end position="557"/>
    </location>
</feature>
<keyword evidence="1" id="KW-1133">Transmembrane helix</keyword>
<keyword evidence="1" id="KW-0812">Transmembrane</keyword>
<dbReference type="SUPFAM" id="SSF82693">
    <property type="entry name" value="Multidrug efflux transporter AcrB pore domain, PN1, PN2, PC1 and PC2 subdomains"/>
    <property type="match status" value="2"/>
</dbReference>
<organism evidence="2 4">
    <name type="scientific">Zunongwangia endophytica</name>
    <dbReference type="NCBI Taxonomy" id="1808945"/>
    <lineage>
        <taxon>Bacteria</taxon>
        <taxon>Pseudomonadati</taxon>
        <taxon>Bacteroidota</taxon>
        <taxon>Flavobacteriia</taxon>
        <taxon>Flavobacteriales</taxon>
        <taxon>Flavobacteriaceae</taxon>
        <taxon>Zunongwangia</taxon>
    </lineage>
</organism>
<evidence type="ECO:0000313" key="2">
    <source>
        <dbReference type="EMBL" id="MFC4028106.1"/>
    </source>
</evidence>
<name>A0ABV8HA14_9FLAO</name>
<dbReference type="Gene3D" id="3.30.70.1430">
    <property type="entry name" value="Multidrug efflux transporter AcrB pore domain"/>
    <property type="match status" value="2"/>
</dbReference>
<dbReference type="SUPFAM" id="SSF82714">
    <property type="entry name" value="Multidrug efflux transporter AcrB TolC docking domain, DN and DC subdomains"/>
    <property type="match status" value="2"/>
</dbReference>
<feature type="transmembrane region" description="Helical" evidence="1">
    <location>
        <begin position="369"/>
        <end position="389"/>
    </location>
</feature>
<dbReference type="Gene3D" id="3.30.2090.10">
    <property type="entry name" value="Multidrug efflux transporter AcrB TolC docking domain, DN and DC subdomains"/>
    <property type="match status" value="2"/>
</dbReference>
<dbReference type="Gene3D" id="1.20.1640.10">
    <property type="entry name" value="Multidrug efflux transporter AcrB transmembrane domain"/>
    <property type="match status" value="2"/>
</dbReference>
<sequence>MKKENSSVIKWAMHNKSFPLAVAALLVIIGILGLFKMPRNEFPDFTIRQGLLIGYYPGANSEEVEEELTTKVEEYLFSFNEVDKTKTYSYSQDGKMYMYVEVANRVDEDATEQFWNKLKNGLLIFQQQKLPKGVRGIIVNSEFGNTAAMILAVQSPTRPYKDLQRHVEDIEDNLRQLENVAKISHDGGLTEQIAVYANQNKLATYGISPGMLMQSLQNQGSINPGGTLEESEFDRPIHIDTFIKDEIDIANQIVRTGDNGSVIRIKDVAEVKREYEDPDAFTTSNGTKTMIITLEMAKGNNIVQFGKEIEERLNNIEQQLPEDIEIHKIADQPDVVHSAIGHFMKEFGFALVGVILVALFLLPFRVASVAAATIPITISATLAVMYMLGMELNTVTLAALIIVLGIVVDDPIVIIDNHVEKLDEGESVWEAAYHSALELFPSVFTATLAITATFLPLVFFLSGTAKDFLSTFPFTIMIALFLSLAISVLIVPFFNTIFIKKGLHDKDKDDKKKKKSMLDRLQGFFNSSIKKAVKHYKISLGVGIASVVLGFILFAGLTQELFPIIERNQFAVEVYLAKGSNLDETAKVVKNFETNVLKDDERVLNYTSFIGESSPRFHMVYAPNLPAKNYAQILITTASEDATEEVLKDYDKHYANMFPNAYLRMKQLNMVNKPAPIEVRLFGNDIAELRTYGDSIINLARETPETIWSRTNFGEKQTTINIDIKKDEAAQVGLSKENIANTVAMYMEGLNATKVYDGDYAIQVKIKAENNNAQTVNDLRELSILSAKTQSMVPLRQVANVNAGWEEEQITHRNGMRCLTVRVDITKGAVANVVLEKLRPKINNLNIPDTIRVDYGGEFEMQQENLVPMGISLSISVLLIFLILIWHFKAIKHATLSFITMPLSILGAALGLMLLQYPFGFTSFLGILALCGIVVRNGIILIDFADELRDQENYSVKDAAIMAAQRRMRPIFLTSSAAAVGVIPMILSRSSLWGPLGTVIAFGLMISMVLTLYVLPVLYWLFFRKEDENKTSEA</sequence>